<proteinExistence type="predicted"/>
<dbReference type="InterPro" id="IPR000182">
    <property type="entry name" value="GNAT_dom"/>
</dbReference>
<organism evidence="2 3">
    <name type="scientific">Microlunatus soli</name>
    <dbReference type="NCBI Taxonomy" id="630515"/>
    <lineage>
        <taxon>Bacteria</taxon>
        <taxon>Bacillati</taxon>
        <taxon>Actinomycetota</taxon>
        <taxon>Actinomycetes</taxon>
        <taxon>Propionibacteriales</taxon>
        <taxon>Propionibacteriaceae</taxon>
        <taxon>Microlunatus</taxon>
    </lineage>
</organism>
<evidence type="ECO:0000313" key="2">
    <source>
        <dbReference type="EMBL" id="SDS23011.1"/>
    </source>
</evidence>
<dbReference type="InterPro" id="IPR016181">
    <property type="entry name" value="Acyl_CoA_acyltransferase"/>
</dbReference>
<keyword evidence="3" id="KW-1185">Reference proteome</keyword>
<dbReference type="SUPFAM" id="SSF55729">
    <property type="entry name" value="Acyl-CoA N-acyltransferases (Nat)"/>
    <property type="match status" value="1"/>
</dbReference>
<name>A0A1H1QHJ7_9ACTN</name>
<protein>
    <recommendedName>
        <fullName evidence="1">N-acetyltransferase domain-containing protein</fullName>
    </recommendedName>
</protein>
<feature type="domain" description="N-acetyltransferase" evidence="1">
    <location>
        <begin position="134"/>
        <end position="277"/>
    </location>
</feature>
<dbReference type="PROSITE" id="PS51186">
    <property type="entry name" value="GNAT"/>
    <property type="match status" value="1"/>
</dbReference>
<dbReference type="Gene3D" id="3.40.630.30">
    <property type="match status" value="1"/>
</dbReference>
<evidence type="ECO:0000313" key="3">
    <source>
        <dbReference type="Proteomes" id="UP000199103"/>
    </source>
</evidence>
<dbReference type="STRING" id="630515.SAMN04489812_1278"/>
<dbReference type="AlphaFoldDB" id="A0A1H1QHJ7"/>
<dbReference type="EMBL" id="LT629772">
    <property type="protein sequence ID" value="SDS23011.1"/>
    <property type="molecule type" value="Genomic_DNA"/>
</dbReference>
<reference evidence="2 3" key="1">
    <citation type="submission" date="2016-10" db="EMBL/GenBank/DDBJ databases">
        <authorList>
            <person name="de Groot N.N."/>
        </authorList>
    </citation>
    <scope>NUCLEOTIDE SEQUENCE [LARGE SCALE GENOMIC DNA]</scope>
    <source>
        <strain evidence="2 3">DSM 21800</strain>
    </source>
</reference>
<evidence type="ECO:0000259" key="1">
    <source>
        <dbReference type="PROSITE" id="PS51186"/>
    </source>
</evidence>
<sequence length="277" mass="30171">MRQPGPVIRFDVDIRLPETDAATARAAIEDHHRAQAFSGDFFMPAKQLGARHLAIEVDGQRVGVAGVDNTGLSLCTLDPAAKRLDRQIVERLLEDTGATEAYAASWDRHHVDLFGNFASDIANQAYQFELLRPEDLRSPVPGLALHMASVADLAYLDGTGFQPNFTDLVDSGVVRVARLHETEVGIAILVPHILNGQRVDVGMFTDPGSRRRGIGRSILALACQEVLGNQQTPVAGCGAGNWESRPTLEAAGMTCVGTIFRFTLDPNRFHILEEQTH</sequence>
<gene>
    <name evidence="2" type="ORF">SAMN04489812_1278</name>
</gene>
<accession>A0A1H1QHJ7</accession>
<dbReference type="GO" id="GO:0016747">
    <property type="term" value="F:acyltransferase activity, transferring groups other than amino-acyl groups"/>
    <property type="evidence" value="ECO:0007669"/>
    <property type="project" value="InterPro"/>
</dbReference>
<dbReference type="Proteomes" id="UP000199103">
    <property type="component" value="Chromosome I"/>
</dbReference>